<dbReference type="PANTHER" id="PTHR11834:SF0">
    <property type="entry name" value="PROTEIN SCALLOPED"/>
    <property type="match status" value="1"/>
</dbReference>
<keyword evidence="3" id="KW-0805">Transcription regulation</keyword>
<dbReference type="InterPro" id="IPR041086">
    <property type="entry name" value="YBD"/>
</dbReference>
<feature type="region of interest" description="Disordered" evidence="8">
    <location>
        <begin position="1"/>
        <end position="47"/>
    </location>
</feature>
<dbReference type="Pfam" id="PF01285">
    <property type="entry name" value="TEA"/>
    <property type="match status" value="1"/>
</dbReference>
<evidence type="ECO:0000313" key="10">
    <source>
        <dbReference type="EMBL" id="KAF9139945.1"/>
    </source>
</evidence>
<dbReference type="PROSITE" id="PS00554">
    <property type="entry name" value="TEA_1"/>
    <property type="match status" value="1"/>
</dbReference>
<feature type="DNA-binding region" description="TEA" evidence="7">
    <location>
        <begin position="370"/>
        <end position="444"/>
    </location>
</feature>
<feature type="compositionally biased region" description="Polar residues" evidence="8">
    <location>
        <begin position="24"/>
        <end position="40"/>
    </location>
</feature>
<keyword evidence="6" id="KW-0539">Nucleus</keyword>
<feature type="compositionally biased region" description="Low complexity" evidence="8">
    <location>
        <begin position="473"/>
        <end position="487"/>
    </location>
</feature>
<feature type="region of interest" description="Disordered" evidence="8">
    <location>
        <begin position="545"/>
        <end position="566"/>
    </location>
</feature>
<dbReference type="Pfam" id="PF17725">
    <property type="entry name" value="YBD"/>
    <property type="match status" value="1"/>
</dbReference>
<reference evidence="10" key="1">
    <citation type="journal article" date="2020" name="Fungal Divers.">
        <title>Resolving the Mortierellaceae phylogeny through synthesis of multi-gene phylogenetics and phylogenomics.</title>
        <authorList>
            <person name="Vandepol N."/>
            <person name="Liber J."/>
            <person name="Desiro A."/>
            <person name="Na H."/>
            <person name="Kennedy M."/>
            <person name="Barry K."/>
            <person name="Grigoriev I.V."/>
            <person name="Miller A.N."/>
            <person name="O'Donnell K."/>
            <person name="Stajich J.E."/>
            <person name="Bonito G."/>
        </authorList>
    </citation>
    <scope>NUCLEOTIDE SEQUENCE</scope>
    <source>
        <strain evidence="10">NRRL 6426</strain>
    </source>
</reference>
<organism evidence="10 11">
    <name type="scientific">Linnemannia schmuckeri</name>
    <dbReference type="NCBI Taxonomy" id="64567"/>
    <lineage>
        <taxon>Eukaryota</taxon>
        <taxon>Fungi</taxon>
        <taxon>Fungi incertae sedis</taxon>
        <taxon>Mucoromycota</taxon>
        <taxon>Mortierellomycotina</taxon>
        <taxon>Mortierellomycetes</taxon>
        <taxon>Mortierellales</taxon>
        <taxon>Mortierellaceae</taxon>
        <taxon>Linnemannia</taxon>
    </lineage>
</organism>
<dbReference type="InterPro" id="IPR038096">
    <property type="entry name" value="TEA/ATTS_sf"/>
</dbReference>
<dbReference type="Gene3D" id="6.10.20.40">
    <property type="entry name" value="TEA/ATTS domain"/>
    <property type="match status" value="1"/>
</dbReference>
<dbReference type="GO" id="GO:0005667">
    <property type="term" value="C:transcription regulator complex"/>
    <property type="evidence" value="ECO:0007669"/>
    <property type="project" value="TreeGrafter"/>
</dbReference>
<dbReference type="Gene3D" id="2.70.50.80">
    <property type="match status" value="1"/>
</dbReference>
<feature type="compositionally biased region" description="Low complexity" evidence="8">
    <location>
        <begin position="196"/>
        <end position="219"/>
    </location>
</feature>
<dbReference type="InterPro" id="IPR000818">
    <property type="entry name" value="TEA/ATTS_dom"/>
</dbReference>
<feature type="region of interest" description="Disordered" evidence="8">
    <location>
        <begin position="173"/>
        <end position="266"/>
    </location>
</feature>
<dbReference type="SMART" id="SM00426">
    <property type="entry name" value="TEA"/>
    <property type="match status" value="1"/>
</dbReference>
<name>A0A9P5RSR6_9FUNG</name>
<comment type="similarity">
    <text evidence="2">Belongs to the TEC1 family.</text>
</comment>
<comment type="caution">
    <text evidence="10">The sequence shown here is derived from an EMBL/GenBank/DDBJ whole genome shotgun (WGS) entry which is preliminary data.</text>
</comment>
<feature type="compositionally biased region" description="Polar residues" evidence="8">
    <location>
        <begin position="488"/>
        <end position="502"/>
    </location>
</feature>
<dbReference type="GO" id="GO:0005634">
    <property type="term" value="C:nucleus"/>
    <property type="evidence" value="ECO:0007669"/>
    <property type="project" value="UniProtKB-SubCell"/>
</dbReference>
<dbReference type="InterPro" id="IPR050937">
    <property type="entry name" value="TEC1_TEAD_TF"/>
</dbReference>
<evidence type="ECO:0000256" key="7">
    <source>
        <dbReference type="PROSITE-ProRule" id="PRU00505"/>
    </source>
</evidence>
<sequence length="834" mass="92536">MFHPFDLPPSTFSASFPSTTPSSMEPSNPSDSDPFQTPSPVQLMPSPLDLTVNDNDALHQQVFEAILSPTHLSPTPSTTTSTSESLFTQALSQPSSLFDALPSSDLVSDLTMLDVTAEPTVVSDATTTRPDTAMTDRERVTPATSEKKILFASKPNMTKRHSVSHQAHLPPLVTHQHRTPPPFVSPLLQQHHSHPLHQQQLFQQQQQDQELSAHPSFSHSHSHHHHHHQHKAGSLDLSRTGLEQFFQQQQQQPRPQRPPQSRNGMAAHGHLATEGLINLPMQEISSLATILASPTQLPTKKQFEHDQLLIEEPPQASQLQQQESSSDQDQLFPLRHLSLHSNGGLTLGSGGPQRTQSNLKRRLTKDKLSKHDREEVWPPDVETVFYEALEVIPKLGRRKVLVDGKPCGRNELIADYIFKRTNKVRTRKQVSSHIQVLKNTRKSDTAFMKLLMDSGDGEDDLTIDVTAAGYFSSCESPEASPTSPTAPIGSSLSDQRRSSVTAIPSFGFNRQPLPLSSPCQTRPKKHHHTHSLSSIFSEAFTSPFVPPPNRHRSSNHSVYQQCGGTPDSAVSLSNDIQWKSSPTTFTSGSGSEDGTSDTSAIGAVTCSTFGREDSVMGDMMAEISYPFWPSVFGLFTEYISDMTPAVPQMHSLARSRDLGQQSFGSINVHQLPQEKFPTLYDLYQKTMCTFLFFKIKLDLNLSLNGVFGNTSLFDSTEGRLVECTTSIYSFESKVLEAKELKQAAVVDNKFVYNFEFVNQFFDAFLNGIRGLTTWGEIDIALTNLSVVQVFEDKDTRFENPAPLLVMAFDFERGQGDVEAYFIADGSDMLESLVC</sequence>
<keyword evidence="4" id="KW-0238">DNA-binding</keyword>
<dbReference type="EMBL" id="JAAAUQ010001347">
    <property type="protein sequence ID" value="KAF9139945.1"/>
    <property type="molecule type" value="Genomic_DNA"/>
</dbReference>
<dbReference type="AlphaFoldDB" id="A0A9P5RSR6"/>
<comment type="subcellular location">
    <subcellularLocation>
        <location evidence="1">Nucleus</location>
    </subcellularLocation>
</comment>
<dbReference type="OrthoDB" id="10006572at2759"/>
<evidence type="ECO:0000259" key="9">
    <source>
        <dbReference type="PROSITE" id="PS51088"/>
    </source>
</evidence>
<feature type="region of interest" description="Disordered" evidence="8">
    <location>
        <begin position="473"/>
        <end position="532"/>
    </location>
</feature>
<protein>
    <recommendedName>
        <fullName evidence="9">TEA domain-containing protein</fullName>
    </recommendedName>
</protein>
<feature type="compositionally biased region" description="Low complexity" evidence="8">
    <location>
        <begin position="8"/>
        <end position="23"/>
    </location>
</feature>
<evidence type="ECO:0000256" key="2">
    <source>
        <dbReference type="ARBA" id="ARBA00008421"/>
    </source>
</evidence>
<evidence type="ECO:0000256" key="4">
    <source>
        <dbReference type="ARBA" id="ARBA00023125"/>
    </source>
</evidence>
<evidence type="ECO:0000256" key="8">
    <source>
        <dbReference type="SAM" id="MobiDB-lite"/>
    </source>
</evidence>
<feature type="domain" description="TEA" evidence="9">
    <location>
        <begin position="370"/>
        <end position="444"/>
    </location>
</feature>
<dbReference type="Proteomes" id="UP000748756">
    <property type="component" value="Unassembled WGS sequence"/>
</dbReference>
<gene>
    <name evidence="10" type="ORF">BG015_001846</name>
</gene>
<accession>A0A9P5RSR6</accession>
<feature type="compositionally biased region" description="Basic residues" evidence="8">
    <location>
        <begin position="220"/>
        <end position="231"/>
    </location>
</feature>
<dbReference type="PANTHER" id="PTHR11834">
    <property type="entry name" value="TRANSCRIPTIONAL ENHANCER FACTOR TEF RELATED"/>
    <property type="match status" value="1"/>
</dbReference>
<feature type="compositionally biased region" description="Polar residues" evidence="8">
    <location>
        <begin position="555"/>
        <end position="566"/>
    </location>
</feature>
<evidence type="ECO:0000256" key="5">
    <source>
        <dbReference type="ARBA" id="ARBA00023163"/>
    </source>
</evidence>
<keyword evidence="5" id="KW-0804">Transcription</keyword>
<evidence type="ECO:0000313" key="11">
    <source>
        <dbReference type="Proteomes" id="UP000748756"/>
    </source>
</evidence>
<keyword evidence="11" id="KW-1185">Reference proteome</keyword>
<proteinExistence type="inferred from homology"/>
<evidence type="ECO:0000256" key="6">
    <source>
        <dbReference type="ARBA" id="ARBA00023242"/>
    </source>
</evidence>
<dbReference type="PROSITE" id="PS51088">
    <property type="entry name" value="TEA_2"/>
    <property type="match status" value="1"/>
</dbReference>
<evidence type="ECO:0000256" key="1">
    <source>
        <dbReference type="ARBA" id="ARBA00004123"/>
    </source>
</evidence>
<dbReference type="GO" id="GO:0000978">
    <property type="term" value="F:RNA polymerase II cis-regulatory region sequence-specific DNA binding"/>
    <property type="evidence" value="ECO:0007669"/>
    <property type="project" value="TreeGrafter"/>
</dbReference>
<evidence type="ECO:0000256" key="3">
    <source>
        <dbReference type="ARBA" id="ARBA00023015"/>
    </source>
</evidence>
<feature type="compositionally biased region" description="Low complexity" evidence="8">
    <location>
        <begin position="244"/>
        <end position="254"/>
    </location>
</feature>
<feature type="region of interest" description="Disordered" evidence="8">
    <location>
        <begin position="342"/>
        <end position="367"/>
    </location>
</feature>
<dbReference type="PRINTS" id="PR00065">
    <property type="entry name" value="TEADOMAIN"/>
</dbReference>
<dbReference type="GO" id="GO:0000981">
    <property type="term" value="F:DNA-binding transcription factor activity, RNA polymerase II-specific"/>
    <property type="evidence" value="ECO:0007669"/>
    <property type="project" value="TreeGrafter"/>
</dbReference>